<protein>
    <submittedName>
        <fullName evidence="3">Acetyl esterase</fullName>
        <ecNumber evidence="3">3.1.1.-</ecNumber>
    </submittedName>
</protein>
<comment type="caution">
    <text evidence="3">The sequence shown here is derived from an EMBL/GenBank/DDBJ whole genome shotgun (WGS) entry which is preliminary data.</text>
</comment>
<dbReference type="InterPro" id="IPR029058">
    <property type="entry name" value="AB_hydrolase_fold"/>
</dbReference>
<accession>A0ABT9R9D1</accession>
<dbReference type="Proteomes" id="UP001230426">
    <property type="component" value="Unassembled WGS sequence"/>
</dbReference>
<name>A0ABT9R9D1_9ACTN</name>
<keyword evidence="4" id="KW-1185">Reference proteome</keyword>
<dbReference type="GO" id="GO:0016787">
    <property type="term" value="F:hydrolase activity"/>
    <property type="evidence" value="ECO:0007669"/>
    <property type="project" value="UniProtKB-KW"/>
</dbReference>
<evidence type="ECO:0000313" key="3">
    <source>
        <dbReference type="EMBL" id="MDP9865414.1"/>
    </source>
</evidence>
<evidence type="ECO:0000259" key="2">
    <source>
        <dbReference type="Pfam" id="PF07859"/>
    </source>
</evidence>
<keyword evidence="1 3" id="KW-0378">Hydrolase</keyword>
<dbReference type="InterPro" id="IPR013094">
    <property type="entry name" value="AB_hydrolase_3"/>
</dbReference>
<dbReference type="EMBL" id="JAUSRB010000002">
    <property type="protein sequence ID" value="MDP9865414.1"/>
    <property type="molecule type" value="Genomic_DNA"/>
</dbReference>
<sequence>MTRPGTYRPPGAAGGRWWPVTLPGPGHDVPARVYRPGHAPHGWLVWAHGGSWRAGSAAGWHAATADLAHAAGATVVSVDYRLAPAHRHPAALTDLLAAMDWAQEHGAGPVAVGGDSAGATLAASAALVWRDRHRPLAAQVLAYPPIDPGCHAPSYHRRPHAFPGPAELAAAWRDYRGGAGRHPAATAPTPLYSTPAEATDLTGAAPAVLAVGTLDPVADDVLAYACRLRAAGTPTRLLRFPGGRHGAFLTDPAFRHRLGTAYAAVHSRETT</sequence>
<proteinExistence type="predicted"/>
<dbReference type="PANTHER" id="PTHR48081:SF8">
    <property type="entry name" value="ALPHA_BETA HYDROLASE FOLD-3 DOMAIN-CONTAINING PROTEIN-RELATED"/>
    <property type="match status" value="1"/>
</dbReference>
<dbReference type="EC" id="3.1.1.-" evidence="3"/>
<dbReference type="InterPro" id="IPR050300">
    <property type="entry name" value="GDXG_lipolytic_enzyme"/>
</dbReference>
<dbReference type="Gene3D" id="3.40.50.1820">
    <property type="entry name" value="alpha/beta hydrolase"/>
    <property type="match status" value="1"/>
</dbReference>
<dbReference type="Pfam" id="PF07859">
    <property type="entry name" value="Abhydrolase_3"/>
    <property type="match status" value="1"/>
</dbReference>
<reference evidence="3 4" key="1">
    <citation type="submission" date="2023-07" db="EMBL/GenBank/DDBJ databases">
        <title>Sequencing the genomes of 1000 actinobacteria strains.</title>
        <authorList>
            <person name="Klenk H.-P."/>
        </authorList>
    </citation>
    <scope>NUCLEOTIDE SEQUENCE [LARGE SCALE GENOMIC DNA]</scope>
    <source>
        <strain evidence="3 4">DSM 44109</strain>
    </source>
</reference>
<dbReference type="SUPFAM" id="SSF53474">
    <property type="entry name" value="alpha/beta-Hydrolases"/>
    <property type="match status" value="1"/>
</dbReference>
<evidence type="ECO:0000256" key="1">
    <source>
        <dbReference type="ARBA" id="ARBA00022801"/>
    </source>
</evidence>
<gene>
    <name evidence="3" type="ORF">J2S55_004680</name>
</gene>
<dbReference type="PANTHER" id="PTHR48081">
    <property type="entry name" value="AB HYDROLASE SUPERFAMILY PROTEIN C4A8.06C"/>
    <property type="match status" value="1"/>
</dbReference>
<feature type="domain" description="Alpha/beta hydrolase fold-3" evidence="2">
    <location>
        <begin position="44"/>
        <end position="248"/>
    </location>
</feature>
<evidence type="ECO:0000313" key="4">
    <source>
        <dbReference type="Proteomes" id="UP001230426"/>
    </source>
</evidence>
<organism evidence="3 4">
    <name type="scientific">Streptosporangium brasiliense</name>
    <dbReference type="NCBI Taxonomy" id="47480"/>
    <lineage>
        <taxon>Bacteria</taxon>
        <taxon>Bacillati</taxon>
        <taxon>Actinomycetota</taxon>
        <taxon>Actinomycetes</taxon>
        <taxon>Streptosporangiales</taxon>
        <taxon>Streptosporangiaceae</taxon>
        <taxon>Streptosporangium</taxon>
    </lineage>
</organism>
<dbReference type="RefSeq" id="WP_306864717.1">
    <property type="nucleotide sequence ID" value="NZ_JAUSRB010000002.1"/>
</dbReference>